<evidence type="ECO:0000256" key="6">
    <source>
        <dbReference type="SAM" id="Phobius"/>
    </source>
</evidence>
<sequence length="222" mass="22282">MPYLMSLLSVLFTSQLPIFAWGVATLLPPSTFEGPSTSTTTSTTASGSGNGTSTTSTSTAQFPSLSGYSPCVSNCLAVGSSSANCTSVVQVDCFCKSKRYTPAIVKCIANACPAELLTAESLAQKFCDLASHSTSLSFPSTSITSSSTSTSSGTTPPATSANGTTPPATSTITAPADVITTPPPTSNAASQGAPALRIFGNSPILSIGVPLLGMLFGAFLVV</sequence>
<dbReference type="AlphaFoldDB" id="A0A369JUY9"/>
<feature type="region of interest" description="Disordered" evidence="5">
    <location>
        <begin position="34"/>
        <end position="57"/>
    </location>
</feature>
<keyword evidence="6" id="KW-1133">Transmembrane helix</keyword>
<name>A0A369JUY9_HYPMA</name>
<proteinExistence type="predicted"/>
<feature type="chain" id="PRO_5016629634" description="CFEM domain-containing protein" evidence="7">
    <location>
        <begin position="23"/>
        <end position="222"/>
    </location>
</feature>
<dbReference type="Pfam" id="PF05730">
    <property type="entry name" value="CFEM"/>
    <property type="match status" value="1"/>
</dbReference>
<feature type="compositionally biased region" description="Low complexity" evidence="5">
    <location>
        <begin position="134"/>
        <end position="176"/>
    </location>
</feature>
<evidence type="ECO:0000313" key="9">
    <source>
        <dbReference type="EMBL" id="RDB25598.1"/>
    </source>
</evidence>
<organism evidence="9 10">
    <name type="scientific">Hypsizygus marmoreus</name>
    <name type="common">White beech mushroom</name>
    <name type="synonym">Agaricus marmoreus</name>
    <dbReference type="NCBI Taxonomy" id="39966"/>
    <lineage>
        <taxon>Eukaryota</taxon>
        <taxon>Fungi</taxon>
        <taxon>Dikarya</taxon>
        <taxon>Basidiomycota</taxon>
        <taxon>Agaricomycotina</taxon>
        <taxon>Agaricomycetes</taxon>
        <taxon>Agaricomycetidae</taxon>
        <taxon>Agaricales</taxon>
        <taxon>Tricholomatineae</taxon>
        <taxon>Lyophyllaceae</taxon>
        <taxon>Hypsizygus</taxon>
    </lineage>
</organism>
<feature type="domain" description="CFEM" evidence="8">
    <location>
        <begin position="43"/>
        <end position="154"/>
    </location>
</feature>
<dbReference type="InParanoid" id="A0A369JUY9"/>
<evidence type="ECO:0000256" key="5">
    <source>
        <dbReference type="SAM" id="MobiDB-lite"/>
    </source>
</evidence>
<feature type="region of interest" description="Disordered" evidence="5">
    <location>
        <begin position="134"/>
        <end position="191"/>
    </location>
</feature>
<reference evidence="9" key="1">
    <citation type="submission" date="2018-04" db="EMBL/GenBank/DDBJ databases">
        <title>Whole genome sequencing of Hypsizygus marmoreus.</title>
        <authorList>
            <person name="Choi I.-G."/>
            <person name="Min B."/>
            <person name="Kim J.-G."/>
            <person name="Kim S."/>
            <person name="Oh Y.-L."/>
            <person name="Kong W.-S."/>
            <person name="Park H."/>
            <person name="Jeong J."/>
            <person name="Song E.-S."/>
        </authorList>
    </citation>
    <scope>NUCLEOTIDE SEQUENCE [LARGE SCALE GENOMIC DNA]</scope>
    <source>
        <strain evidence="9">51987-8</strain>
    </source>
</reference>
<dbReference type="InterPro" id="IPR008427">
    <property type="entry name" value="Extracellular_membr_CFEM_dom"/>
</dbReference>
<dbReference type="GO" id="GO:0005576">
    <property type="term" value="C:extracellular region"/>
    <property type="evidence" value="ECO:0007669"/>
    <property type="project" value="UniProtKB-SubCell"/>
</dbReference>
<accession>A0A369JUY9</accession>
<keyword evidence="6" id="KW-0812">Transmembrane</keyword>
<dbReference type="Proteomes" id="UP000076154">
    <property type="component" value="Unassembled WGS sequence"/>
</dbReference>
<dbReference type="PROSITE" id="PS52012">
    <property type="entry name" value="CFEM"/>
    <property type="match status" value="1"/>
</dbReference>
<comment type="subcellular location">
    <subcellularLocation>
        <location evidence="1">Secreted</location>
    </subcellularLocation>
</comment>
<dbReference type="SMART" id="SM00747">
    <property type="entry name" value="CFEM"/>
    <property type="match status" value="1"/>
</dbReference>
<evidence type="ECO:0000256" key="2">
    <source>
        <dbReference type="ARBA" id="ARBA00022525"/>
    </source>
</evidence>
<protein>
    <recommendedName>
        <fullName evidence="8">CFEM domain-containing protein</fullName>
    </recommendedName>
</protein>
<keyword evidence="2" id="KW-0964">Secreted</keyword>
<gene>
    <name evidence="9" type="ORF">Hypma_006591</name>
</gene>
<evidence type="ECO:0000256" key="7">
    <source>
        <dbReference type="SAM" id="SignalP"/>
    </source>
</evidence>
<dbReference type="EMBL" id="LUEZ02000040">
    <property type="protein sequence ID" value="RDB25598.1"/>
    <property type="molecule type" value="Genomic_DNA"/>
</dbReference>
<evidence type="ECO:0000256" key="1">
    <source>
        <dbReference type="ARBA" id="ARBA00004613"/>
    </source>
</evidence>
<feature type="transmembrane region" description="Helical" evidence="6">
    <location>
        <begin position="204"/>
        <end position="221"/>
    </location>
</feature>
<evidence type="ECO:0000256" key="3">
    <source>
        <dbReference type="ARBA" id="ARBA00022729"/>
    </source>
</evidence>
<evidence type="ECO:0000256" key="4">
    <source>
        <dbReference type="ARBA" id="ARBA00023157"/>
    </source>
</evidence>
<feature type="signal peptide" evidence="7">
    <location>
        <begin position="1"/>
        <end position="22"/>
    </location>
</feature>
<keyword evidence="4" id="KW-1015">Disulfide bond</keyword>
<evidence type="ECO:0000313" key="10">
    <source>
        <dbReference type="Proteomes" id="UP000076154"/>
    </source>
</evidence>
<keyword evidence="10" id="KW-1185">Reference proteome</keyword>
<comment type="caution">
    <text evidence="9">The sequence shown here is derived from an EMBL/GenBank/DDBJ whole genome shotgun (WGS) entry which is preliminary data.</text>
</comment>
<keyword evidence="3 7" id="KW-0732">Signal</keyword>
<keyword evidence="6" id="KW-0472">Membrane</keyword>
<dbReference type="OrthoDB" id="2507450at2759"/>
<evidence type="ECO:0000259" key="8">
    <source>
        <dbReference type="PROSITE" id="PS52012"/>
    </source>
</evidence>